<reference evidence="2 3" key="1">
    <citation type="submission" date="2014-04" db="EMBL/GenBank/DDBJ databases">
        <title>Draft genome sequence of Hydrogenovibrio marinus MH-110, a model organism for aerobic H2 metabolism.</title>
        <authorList>
            <person name="Cha H.J."/>
            <person name="Jo B.H."/>
            <person name="Hwang B.H."/>
        </authorList>
    </citation>
    <scope>NUCLEOTIDE SEQUENCE [LARGE SCALE GENOMIC DNA]</scope>
    <source>
        <strain evidence="2 3">MH-110</strain>
    </source>
</reference>
<evidence type="ECO:0000313" key="3">
    <source>
        <dbReference type="Proteomes" id="UP000027341"/>
    </source>
</evidence>
<keyword evidence="3" id="KW-1185">Reference proteome</keyword>
<organism evidence="2 3">
    <name type="scientific">Hydrogenovibrio marinus</name>
    <dbReference type="NCBI Taxonomy" id="28885"/>
    <lineage>
        <taxon>Bacteria</taxon>
        <taxon>Pseudomonadati</taxon>
        <taxon>Pseudomonadota</taxon>
        <taxon>Gammaproteobacteria</taxon>
        <taxon>Thiotrichales</taxon>
        <taxon>Piscirickettsiaceae</taxon>
        <taxon>Hydrogenovibrio</taxon>
    </lineage>
</organism>
<protein>
    <recommendedName>
        <fullName evidence="1">DNA circulation N-terminal domain-containing protein</fullName>
    </recommendedName>
</protein>
<dbReference type="EMBL" id="JMIU01000001">
    <property type="protein sequence ID" value="KDN94850.1"/>
    <property type="molecule type" value="Genomic_DNA"/>
</dbReference>
<dbReference type="InterPro" id="IPR009826">
    <property type="entry name" value="DNA_circ_N"/>
</dbReference>
<dbReference type="AlphaFoldDB" id="A0A066ZXL6"/>
<evidence type="ECO:0000313" key="2">
    <source>
        <dbReference type="EMBL" id="KDN94850.1"/>
    </source>
</evidence>
<feature type="domain" description="DNA circulation N-terminal" evidence="1">
    <location>
        <begin position="7"/>
        <end position="90"/>
    </location>
</feature>
<dbReference type="STRING" id="28885.EI16_00610"/>
<dbReference type="Proteomes" id="UP000027341">
    <property type="component" value="Unassembled WGS sequence"/>
</dbReference>
<accession>A0A066ZXL6</accession>
<name>A0A066ZXL6_HYDMR</name>
<sequence>MWETEFEKAKWNGIEFNLLSTGKNQGRRLQVSEYPGSDEPDIEDLGAKTPTINIKAIFVGPTSLKEANNFISILESEPNGKIEHPYEGELDLVYEDSSISYSTLEQGAAVVDIKFYKAGNPTEITDFYPTTTDDLTSSVIEKSANQFVSDVDNASPDEINTIQSEFTSFISSLQRIAERVQAPNDVMDQIHTQVKTATSAISTIANEPRTFLNTFVATLQGISNEVNAITIQDQTNPDNPLLITVSPERVAQYEFKNTEDSSTNNHIKLLATTASINTNRYLMAINQSGQDGIYQYSADTVLLEISALNDRVSSRIDESTQSATYESLDLLDALQQLSVNISDQKTKVEQLIESMKTKDQFSPVPLLSLSQELGSKTTTMQSLNSITHPLFVSGQIRWKEDV</sequence>
<gene>
    <name evidence="2" type="ORF">EI16_00610</name>
</gene>
<dbReference type="RefSeq" id="WP_029908369.1">
    <property type="nucleotide sequence ID" value="NZ_AP020335.1"/>
</dbReference>
<evidence type="ECO:0000259" key="1">
    <source>
        <dbReference type="Pfam" id="PF07157"/>
    </source>
</evidence>
<comment type="caution">
    <text evidence="2">The sequence shown here is derived from an EMBL/GenBank/DDBJ whole genome shotgun (WGS) entry which is preliminary data.</text>
</comment>
<dbReference type="Pfam" id="PF07157">
    <property type="entry name" value="DNA_circ_N"/>
    <property type="match status" value="1"/>
</dbReference>
<proteinExistence type="predicted"/>